<evidence type="ECO:0000313" key="4">
    <source>
        <dbReference type="Proteomes" id="UP001465976"/>
    </source>
</evidence>
<accession>A0ABR3G126</accession>
<reference evidence="3 4" key="1">
    <citation type="submission" date="2024-02" db="EMBL/GenBank/DDBJ databases">
        <title>A draft genome for the cacao thread blight pathogen Marasmius crinis-equi.</title>
        <authorList>
            <person name="Cohen S.P."/>
            <person name="Baruah I.K."/>
            <person name="Amoako-Attah I."/>
            <person name="Bukari Y."/>
            <person name="Meinhardt L.W."/>
            <person name="Bailey B.A."/>
        </authorList>
    </citation>
    <scope>NUCLEOTIDE SEQUENCE [LARGE SCALE GENOMIC DNA]</scope>
    <source>
        <strain evidence="3 4">GH-76</strain>
    </source>
</reference>
<keyword evidence="4" id="KW-1185">Reference proteome</keyword>
<name>A0ABR3G126_9AGAR</name>
<dbReference type="Pfam" id="PF06218">
    <property type="entry name" value="NPR2"/>
    <property type="match status" value="1"/>
</dbReference>
<evidence type="ECO:0000256" key="1">
    <source>
        <dbReference type="ARBA" id="ARBA00008433"/>
    </source>
</evidence>
<dbReference type="PANTHER" id="PTHR12991:SF10">
    <property type="entry name" value="GATOR COMPLEX PROTEIN NPRL2"/>
    <property type="match status" value="1"/>
</dbReference>
<dbReference type="PANTHER" id="PTHR12991">
    <property type="entry name" value="NITROGEN PERMEASE REGULATOR 2/TUMOR SUPPRESSOR CANDIDATE 4"/>
    <property type="match status" value="1"/>
</dbReference>
<proteinExistence type="inferred from homology"/>
<organism evidence="3 4">
    <name type="scientific">Marasmius crinis-equi</name>
    <dbReference type="NCBI Taxonomy" id="585013"/>
    <lineage>
        <taxon>Eukaryota</taxon>
        <taxon>Fungi</taxon>
        <taxon>Dikarya</taxon>
        <taxon>Basidiomycota</taxon>
        <taxon>Agaricomycotina</taxon>
        <taxon>Agaricomycetes</taxon>
        <taxon>Agaricomycetidae</taxon>
        <taxon>Agaricales</taxon>
        <taxon>Marasmiineae</taxon>
        <taxon>Marasmiaceae</taxon>
        <taxon>Marasmius</taxon>
    </lineage>
</organism>
<feature type="region of interest" description="Disordered" evidence="2">
    <location>
        <begin position="537"/>
        <end position="620"/>
    </location>
</feature>
<gene>
    <name evidence="3" type="primary">NPR2</name>
    <name evidence="3" type="ORF">V5O48_000471</name>
</gene>
<feature type="region of interest" description="Disordered" evidence="2">
    <location>
        <begin position="477"/>
        <end position="516"/>
    </location>
</feature>
<sequence>MASDGDSFLPRIQSVFYAGFDVVTGPKIIYQVPEGLIAAPHPQAATPFSNPSSPNLLPGQLPPSSSSHNIVSPVEFRSSSRLLLSPGKRSLPTLFNFEEISKYVIPPPALCGRLVICNTKRYRIIGFPVQLEGEKYQQNYRNFFRFNLCFVFERVADLSCYEPIVRKISRVLTSCEEESSFLSSPDTSHRMHAVLEQLYEDLNSYSETSIPIDQFNSIELKIFPFYPNPPPVHDWMVPLALINLSKRIEDNWDLTMAKVCRHINGINHVSRIAALADCDINLTRAAISHLLYYQVVMTIDIFQYSNMYTLSRSVQWLAQEAHVKEECGPYSTKPGRIVPHRKMTINLTYTKGYPIPEWPTLLHLYSRMKPGKTVWEWMQAHAVHELGIDVRRFTSFGVIKGFLRRVHRWPVLLRASTSPGSPNPFAARKRVQSFNGTMLQLGVPNVATSTNSPPSHQRGRSQNPIAVQPTLFVNADQAFSPPLTPSGPVGNIPSPKLPRSPQAPPAQNIQGRTRRPSAAERILEHLRSRDIVVAASPRSSRIYGSSDSAPSMPSPSHSTPQDRVAGESPAGKPPIVSVVGAKESENRNSSLLLNPAPASPTIKKVSLAPPPRPRISRSPSAPVVRTINGVLNPVPIAPSPYPPEIVELLDGEHHTDELAVRFQAGWPQIEYWLVMIGEGEGNGDFGRRDG</sequence>
<dbReference type="InterPro" id="IPR009348">
    <property type="entry name" value="NPR2-like"/>
</dbReference>
<evidence type="ECO:0000313" key="3">
    <source>
        <dbReference type="EMBL" id="KAL0581542.1"/>
    </source>
</evidence>
<feature type="compositionally biased region" description="Pro residues" evidence="2">
    <location>
        <begin position="495"/>
        <end position="504"/>
    </location>
</feature>
<feature type="compositionally biased region" description="Low complexity" evidence="2">
    <location>
        <begin position="47"/>
        <end position="66"/>
    </location>
</feature>
<evidence type="ECO:0000256" key="2">
    <source>
        <dbReference type="SAM" id="MobiDB-lite"/>
    </source>
</evidence>
<comment type="similarity">
    <text evidence="1">Belongs to the NPR2 family.</text>
</comment>
<feature type="compositionally biased region" description="Low complexity" evidence="2">
    <location>
        <begin position="545"/>
        <end position="559"/>
    </location>
</feature>
<comment type="caution">
    <text evidence="3">The sequence shown here is derived from an EMBL/GenBank/DDBJ whole genome shotgun (WGS) entry which is preliminary data.</text>
</comment>
<dbReference type="Proteomes" id="UP001465976">
    <property type="component" value="Unassembled WGS sequence"/>
</dbReference>
<dbReference type="EMBL" id="JBAHYK010000008">
    <property type="protein sequence ID" value="KAL0581542.1"/>
    <property type="molecule type" value="Genomic_DNA"/>
</dbReference>
<protein>
    <submittedName>
        <fullName evidence="3">Nitrogen permease regulator 2</fullName>
    </submittedName>
</protein>
<feature type="region of interest" description="Disordered" evidence="2">
    <location>
        <begin position="43"/>
        <end position="66"/>
    </location>
</feature>